<dbReference type="Gene3D" id="3.10.129.10">
    <property type="entry name" value="Hotdog Thioesterase"/>
    <property type="match status" value="1"/>
</dbReference>
<evidence type="ECO:0000256" key="15">
    <source>
        <dbReference type="ARBA" id="ARBA00038456"/>
    </source>
</evidence>
<evidence type="ECO:0000256" key="3">
    <source>
        <dbReference type="ARBA" id="ARBA00004632"/>
    </source>
</evidence>
<dbReference type="CDD" id="cd03443">
    <property type="entry name" value="PaaI_thioesterase"/>
    <property type="match status" value="1"/>
</dbReference>
<evidence type="ECO:0000256" key="14">
    <source>
        <dbReference type="ARBA" id="ARBA00037002"/>
    </source>
</evidence>
<comment type="catalytic activity">
    <reaction evidence="22">
        <text>dodecanoyl-CoA + H2O = dodecanoate + CoA + H(+)</text>
        <dbReference type="Rhea" id="RHEA:30135"/>
        <dbReference type="ChEBI" id="CHEBI:15377"/>
        <dbReference type="ChEBI" id="CHEBI:15378"/>
        <dbReference type="ChEBI" id="CHEBI:18262"/>
        <dbReference type="ChEBI" id="CHEBI:57287"/>
        <dbReference type="ChEBI" id="CHEBI:57375"/>
    </reaction>
    <physiologicalReaction direction="left-to-right" evidence="22">
        <dbReference type="Rhea" id="RHEA:30136"/>
    </physiologicalReaction>
</comment>
<dbReference type="RefSeq" id="WP_011697990.1">
    <property type="nucleotide sequence ID" value="NC_008554.1"/>
</dbReference>
<evidence type="ECO:0000256" key="5">
    <source>
        <dbReference type="ARBA" id="ARBA00022490"/>
    </source>
</evidence>
<evidence type="ECO:0000256" key="16">
    <source>
        <dbReference type="ARBA" id="ARBA00038848"/>
    </source>
</evidence>
<accession>A0LHB7</accession>
<evidence type="ECO:0000256" key="13">
    <source>
        <dbReference type="ARBA" id="ARBA00035852"/>
    </source>
</evidence>
<dbReference type="InterPro" id="IPR029069">
    <property type="entry name" value="HotDog_dom_sf"/>
</dbReference>
<dbReference type="SUPFAM" id="SSF54637">
    <property type="entry name" value="Thioesterase/thiol ester dehydrase-isomerase"/>
    <property type="match status" value="1"/>
</dbReference>
<comment type="catalytic activity">
    <reaction evidence="23">
        <text>tetradecanoyl-CoA + H2O = tetradecanoate + CoA + H(+)</text>
        <dbReference type="Rhea" id="RHEA:40119"/>
        <dbReference type="ChEBI" id="CHEBI:15377"/>
        <dbReference type="ChEBI" id="CHEBI:15378"/>
        <dbReference type="ChEBI" id="CHEBI:30807"/>
        <dbReference type="ChEBI" id="CHEBI:57287"/>
        <dbReference type="ChEBI" id="CHEBI:57385"/>
    </reaction>
    <physiologicalReaction direction="left-to-right" evidence="23">
        <dbReference type="Rhea" id="RHEA:40120"/>
    </physiologicalReaction>
</comment>
<dbReference type="OrthoDB" id="5297685at2"/>
<keyword evidence="10" id="KW-0443">Lipid metabolism</keyword>
<evidence type="ECO:0000256" key="8">
    <source>
        <dbReference type="ARBA" id="ARBA00022832"/>
    </source>
</evidence>
<dbReference type="EC" id="3.1.2.2" evidence="16"/>
<keyword evidence="7" id="KW-0378">Hydrolase</keyword>
<evidence type="ECO:0000256" key="4">
    <source>
        <dbReference type="ARBA" id="ARBA00022475"/>
    </source>
</evidence>
<comment type="similarity">
    <text evidence="15">Belongs to the THEM4/THEM5 thioesterase family.</text>
</comment>
<comment type="catalytic activity">
    <reaction evidence="13">
        <text>(5Z,8Z,11Z,14Z)-eicosatetraenoyl-CoA + H2O = (5Z,8Z,11Z,14Z)-eicosatetraenoate + CoA + H(+)</text>
        <dbReference type="Rhea" id="RHEA:40151"/>
        <dbReference type="ChEBI" id="CHEBI:15377"/>
        <dbReference type="ChEBI" id="CHEBI:15378"/>
        <dbReference type="ChEBI" id="CHEBI:32395"/>
        <dbReference type="ChEBI" id="CHEBI:57287"/>
        <dbReference type="ChEBI" id="CHEBI:57368"/>
    </reaction>
    <physiologicalReaction direction="left-to-right" evidence="13">
        <dbReference type="Rhea" id="RHEA:40152"/>
    </physiologicalReaction>
</comment>
<keyword evidence="26" id="KW-1185">Reference proteome</keyword>
<evidence type="ECO:0000256" key="17">
    <source>
        <dbReference type="ARBA" id="ARBA00040123"/>
    </source>
</evidence>
<keyword evidence="11" id="KW-0472">Membrane</keyword>
<feature type="domain" description="Thioesterase" evidence="24">
    <location>
        <begin position="55"/>
        <end position="111"/>
    </location>
</feature>
<dbReference type="GO" id="GO:0006631">
    <property type="term" value="P:fatty acid metabolic process"/>
    <property type="evidence" value="ECO:0007669"/>
    <property type="project" value="UniProtKB-KW"/>
</dbReference>
<dbReference type="KEGG" id="sfu:Sfum_1126"/>
<dbReference type="Proteomes" id="UP000001784">
    <property type="component" value="Chromosome"/>
</dbReference>
<sequence>MDQPKPYRELPTRLSHGCFGCGSENPHGLRMIFHTDEKSVFSEIVIPDHMVGWKNFAHGGILSTILDEIMGWSAIYLTKNLVLTKSIAVDFLRPVPVGTTLRAEGRISKVRSDREVAMEGFLLNSNGIVHARGKGVFALFKIDAAMKFGIADEKELRELERVFNL</sequence>
<comment type="catalytic activity">
    <reaction evidence="14">
        <text>(9Z)-octadecenoyl-CoA + H2O = (9Z)-octadecenoate + CoA + H(+)</text>
        <dbReference type="Rhea" id="RHEA:40139"/>
        <dbReference type="ChEBI" id="CHEBI:15377"/>
        <dbReference type="ChEBI" id="CHEBI:15378"/>
        <dbReference type="ChEBI" id="CHEBI:30823"/>
        <dbReference type="ChEBI" id="CHEBI:57287"/>
        <dbReference type="ChEBI" id="CHEBI:57387"/>
    </reaction>
    <physiologicalReaction direction="left-to-right" evidence="14">
        <dbReference type="Rhea" id="RHEA:40140"/>
    </physiologicalReaction>
</comment>
<dbReference type="PANTHER" id="PTHR12418:SF19">
    <property type="entry name" value="ACYL-COENZYME A THIOESTERASE THEM4"/>
    <property type="match status" value="1"/>
</dbReference>
<dbReference type="InterPro" id="IPR006683">
    <property type="entry name" value="Thioestr_dom"/>
</dbReference>
<keyword evidence="9" id="KW-0809">Transit peptide</keyword>
<dbReference type="eggNOG" id="COG2050">
    <property type="taxonomic scope" value="Bacteria"/>
</dbReference>
<evidence type="ECO:0000256" key="1">
    <source>
        <dbReference type="ARBA" id="ARBA00004170"/>
    </source>
</evidence>
<evidence type="ECO:0000313" key="25">
    <source>
        <dbReference type="EMBL" id="ABK16819.1"/>
    </source>
</evidence>
<keyword evidence="4" id="KW-1003">Cell membrane</keyword>
<evidence type="ECO:0000256" key="19">
    <source>
        <dbReference type="ARBA" id="ARBA00047588"/>
    </source>
</evidence>
<evidence type="ECO:0000313" key="26">
    <source>
        <dbReference type="Proteomes" id="UP000001784"/>
    </source>
</evidence>
<evidence type="ECO:0000256" key="12">
    <source>
        <dbReference type="ARBA" id="ARBA00023273"/>
    </source>
</evidence>
<organism evidence="25 26">
    <name type="scientific">Syntrophobacter fumaroxidans (strain DSM 10017 / MPOB)</name>
    <dbReference type="NCBI Taxonomy" id="335543"/>
    <lineage>
        <taxon>Bacteria</taxon>
        <taxon>Pseudomonadati</taxon>
        <taxon>Thermodesulfobacteriota</taxon>
        <taxon>Syntrophobacteria</taxon>
        <taxon>Syntrophobacterales</taxon>
        <taxon>Syntrophobacteraceae</taxon>
        <taxon>Syntrophobacter</taxon>
    </lineage>
</organism>
<evidence type="ECO:0000256" key="2">
    <source>
        <dbReference type="ARBA" id="ARBA00004496"/>
    </source>
</evidence>
<comment type="catalytic activity">
    <reaction evidence="21">
        <text>decanoyl-CoA + H2O = decanoate + CoA + H(+)</text>
        <dbReference type="Rhea" id="RHEA:40059"/>
        <dbReference type="ChEBI" id="CHEBI:15377"/>
        <dbReference type="ChEBI" id="CHEBI:15378"/>
        <dbReference type="ChEBI" id="CHEBI:27689"/>
        <dbReference type="ChEBI" id="CHEBI:57287"/>
        <dbReference type="ChEBI" id="CHEBI:61430"/>
    </reaction>
    <physiologicalReaction direction="left-to-right" evidence="21">
        <dbReference type="Rhea" id="RHEA:40060"/>
    </physiologicalReaction>
</comment>
<dbReference type="InterPro" id="IPR052365">
    <property type="entry name" value="THEM4/THEM5_acyl-CoA_thioest"/>
</dbReference>
<evidence type="ECO:0000256" key="11">
    <source>
        <dbReference type="ARBA" id="ARBA00023136"/>
    </source>
</evidence>
<evidence type="ECO:0000256" key="20">
    <source>
        <dbReference type="ARBA" id="ARBA00047734"/>
    </source>
</evidence>
<dbReference type="EMBL" id="CP000478">
    <property type="protein sequence ID" value="ABK16819.1"/>
    <property type="molecule type" value="Genomic_DNA"/>
</dbReference>
<evidence type="ECO:0000256" key="22">
    <source>
        <dbReference type="ARBA" id="ARBA00048074"/>
    </source>
</evidence>
<evidence type="ECO:0000256" key="9">
    <source>
        <dbReference type="ARBA" id="ARBA00022946"/>
    </source>
</evidence>
<evidence type="ECO:0000256" key="23">
    <source>
        <dbReference type="ARBA" id="ARBA00048180"/>
    </source>
</evidence>
<evidence type="ECO:0000256" key="18">
    <source>
        <dbReference type="ARBA" id="ARBA00043210"/>
    </source>
</evidence>
<dbReference type="AlphaFoldDB" id="A0LHB7"/>
<dbReference type="InParanoid" id="A0LHB7"/>
<evidence type="ECO:0000256" key="10">
    <source>
        <dbReference type="ARBA" id="ARBA00023098"/>
    </source>
</evidence>
<evidence type="ECO:0000256" key="7">
    <source>
        <dbReference type="ARBA" id="ARBA00022801"/>
    </source>
</evidence>
<keyword evidence="5" id="KW-0963">Cytoplasm</keyword>
<evidence type="ECO:0000256" key="6">
    <source>
        <dbReference type="ARBA" id="ARBA00022703"/>
    </source>
</evidence>
<keyword evidence="12" id="KW-0966">Cell projection</keyword>
<dbReference type="GO" id="GO:0016020">
    <property type="term" value="C:membrane"/>
    <property type="evidence" value="ECO:0007669"/>
    <property type="project" value="UniProtKB-SubCell"/>
</dbReference>
<comment type="subcellular location">
    <subcellularLocation>
        <location evidence="3">Cell projection</location>
        <location evidence="3">Ruffle membrane</location>
    </subcellularLocation>
    <subcellularLocation>
        <location evidence="2">Cytoplasm</location>
    </subcellularLocation>
    <subcellularLocation>
        <location evidence="1">Membrane</location>
        <topology evidence="1">Peripheral membrane protein</topology>
    </subcellularLocation>
</comment>
<gene>
    <name evidence="25" type="ordered locus">Sfum_1126</name>
</gene>
<proteinExistence type="inferred from homology"/>
<keyword evidence="6" id="KW-0053">Apoptosis</keyword>
<dbReference type="STRING" id="335543.Sfum_1126"/>
<comment type="catalytic activity">
    <reaction evidence="20">
        <text>hexadecanoyl-CoA + H2O = hexadecanoate + CoA + H(+)</text>
        <dbReference type="Rhea" id="RHEA:16645"/>
        <dbReference type="ChEBI" id="CHEBI:7896"/>
        <dbReference type="ChEBI" id="CHEBI:15377"/>
        <dbReference type="ChEBI" id="CHEBI:15378"/>
        <dbReference type="ChEBI" id="CHEBI:57287"/>
        <dbReference type="ChEBI" id="CHEBI:57379"/>
        <dbReference type="EC" id="3.1.2.2"/>
    </reaction>
    <physiologicalReaction direction="left-to-right" evidence="20">
        <dbReference type="Rhea" id="RHEA:16646"/>
    </physiologicalReaction>
</comment>
<dbReference type="Pfam" id="PF03061">
    <property type="entry name" value="4HBT"/>
    <property type="match status" value="1"/>
</dbReference>
<dbReference type="HOGENOM" id="CLU_089876_6_2_7"/>
<dbReference type="PANTHER" id="PTHR12418">
    <property type="entry name" value="ACYL-COENZYME A THIOESTERASE THEM4"/>
    <property type="match status" value="1"/>
</dbReference>
<dbReference type="GO" id="GO:0016790">
    <property type="term" value="F:thiolester hydrolase activity"/>
    <property type="evidence" value="ECO:0007669"/>
    <property type="project" value="UniProtKB-ARBA"/>
</dbReference>
<protein>
    <recommendedName>
        <fullName evidence="17">Acyl-coenzyme A thioesterase THEM4</fullName>
        <ecNumber evidence="16">3.1.2.2</ecNumber>
    </recommendedName>
    <alternativeName>
        <fullName evidence="18">Thioesterase superfamily member 4</fullName>
    </alternativeName>
</protein>
<dbReference type="GO" id="GO:0005737">
    <property type="term" value="C:cytoplasm"/>
    <property type="evidence" value="ECO:0007669"/>
    <property type="project" value="UniProtKB-SubCell"/>
</dbReference>
<comment type="catalytic activity">
    <reaction evidence="19">
        <text>octanoyl-CoA + H2O = octanoate + CoA + H(+)</text>
        <dbReference type="Rhea" id="RHEA:30143"/>
        <dbReference type="ChEBI" id="CHEBI:15377"/>
        <dbReference type="ChEBI" id="CHEBI:15378"/>
        <dbReference type="ChEBI" id="CHEBI:25646"/>
        <dbReference type="ChEBI" id="CHEBI:57287"/>
        <dbReference type="ChEBI" id="CHEBI:57386"/>
    </reaction>
    <physiologicalReaction direction="left-to-right" evidence="19">
        <dbReference type="Rhea" id="RHEA:30144"/>
    </physiologicalReaction>
</comment>
<keyword evidence="8" id="KW-0276">Fatty acid metabolism</keyword>
<reference evidence="25 26" key="1">
    <citation type="submission" date="2006-10" db="EMBL/GenBank/DDBJ databases">
        <title>Complete sequence of Syntrophobacter fumaroxidans MPOB.</title>
        <authorList>
            <consortium name="US DOE Joint Genome Institute"/>
            <person name="Copeland A."/>
            <person name="Lucas S."/>
            <person name="Lapidus A."/>
            <person name="Barry K."/>
            <person name="Detter J.C."/>
            <person name="Glavina del Rio T."/>
            <person name="Hammon N."/>
            <person name="Israni S."/>
            <person name="Pitluck S."/>
            <person name="Goltsman E.G."/>
            <person name="Martinez M."/>
            <person name="Schmutz J."/>
            <person name="Larimer F."/>
            <person name="Land M."/>
            <person name="Hauser L."/>
            <person name="Kyrpides N."/>
            <person name="Kim E."/>
            <person name="Boone D.R."/>
            <person name="Brockman F."/>
            <person name="Culley D."/>
            <person name="Ferry J."/>
            <person name="Gunsalus R."/>
            <person name="McInerney M.J."/>
            <person name="Morrison M."/>
            <person name="Plugge C."/>
            <person name="Rohlin L."/>
            <person name="Scholten J."/>
            <person name="Sieber J."/>
            <person name="Stams A.J.M."/>
            <person name="Worm P."/>
            <person name="Henstra A.M."/>
            <person name="Richardson P."/>
        </authorList>
    </citation>
    <scope>NUCLEOTIDE SEQUENCE [LARGE SCALE GENOMIC DNA]</scope>
    <source>
        <strain evidence="26">DSM 10017 / MPOB</strain>
    </source>
</reference>
<evidence type="ECO:0000259" key="24">
    <source>
        <dbReference type="Pfam" id="PF03061"/>
    </source>
</evidence>
<name>A0LHB7_SYNFM</name>
<evidence type="ECO:0000256" key="21">
    <source>
        <dbReference type="ARBA" id="ARBA00047969"/>
    </source>
</evidence>